<evidence type="ECO:0000313" key="11">
    <source>
        <dbReference type="Proteomes" id="UP001301797"/>
    </source>
</evidence>
<dbReference type="Proteomes" id="UP001301797">
    <property type="component" value="Chromosome"/>
</dbReference>
<accession>A0AA97I4F3</accession>
<evidence type="ECO:0000256" key="9">
    <source>
        <dbReference type="RuleBase" id="RU363058"/>
    </source>
</evidence>
<dbReference type="EMBL" id="CP043875">
    <property type="protein sequence ID" value="WOF16454.1"/>
    <property type="molecule type" value="Genomic_DNA"/>
</dbReference>
<protein>
    <recommendedName>
        <fullName evidence="9">Phosphate transporter</fullName>
    </recommendedName>
</protein>
<keyword evidence="4 9" id="KW-0813">Transport</keyword>
<dbReference type="GeneID" id="85229892"/>
<evidence type="ECO:0000313" key="10">
    <source>
        <dbReference type="EMBL" id="WOF16454.1"/>
    </source>
</evidence>
<gene>
    <name evidence="10" type="ORF">F1737_06940</name>
</gene>
<organism evidence="10 11">
    <name type="scientific">Methanochimaera problematica</name>
    <dbReference type="NCBI Taxonomy" id="2609417"/>
    <lineage>
        <taxon>Archaea</taxon>
        <taxon>Methanobacteriati</taxon>
        <taxon>Methanobacteriota</taxon>
        <taxon>Stenosarchaea group</taxon>
        <taxon>Methanomicrobia</taxon>
        <taxon>Methanomicrobiales</taxon>
        <taxon>Methanomicrobiaceae</taxon>
        <taxon>Methanochimaera</taxon>
    </lineage>
</organism>
<feature type="transmembrane region" description="Helical" evidence="9">
    <location>
        <begin position="367"/>
        <end position="388"/>
    </location>
</feature>
<feature type="transmembrane region" description="Helical" evidence="9">
    <location>
        <begin position="277"/>
        <end position="299"/>
    </location>
</feature>
<feature type="transmembrane region" description="Helical" evidence="9">
    <location>
        <begin position="43"/>
        <end position="63"/>
    </location>
</feature>
<dbReference type="GO" id="GO:0016020">
    <property type="term" value="C:membrane"/>
    <property type="evidence" value="ECO:0007669"/>
    <property type="project" value="UniProtKB-SubCell"/>
</dbReference>
<feature type="transmembrane region" description="Helical" evidence="9">
    <location>
        <begin position="75"/>
        <end position="100"/>
    </location>
</feature>
<evidence type="ECO:0000256" key="1">
    <source>
        <dbReference type="ARBA" id="ARBA00001981"/>
    </source>
</evidence>
<feature type="transmembrane region" description="Helical" evidence="9">
    <location>
        <begin position="192"/>
        <end position="221"/>
    </location>
</feature>
<dbReference type="InterPro" id="IPR001204">
    <property type="entry name" value="Phos_transporter"/>
</dbReference>
<dbReference type="RefSeq" id="WP_317135872.1">
    <property type="nucleotide sequence ID" value="NZ_CP043875.1"/>
</dbReference>
<evidence type="ECO:0000256" key="7">
    <source>
        <dbReference type="ARBA" id="ARBA00022989"/>
    </source>
</evidence>
<dbReference type="AlphaFoldDB" id="A0AA97I4F3"/>
<evidence type="ECO:0000256" key="6">
    <source>
        <dbReference type="ARBA" id="ARBA00022692"/>
    </source>
</evidence>
<feature type="transmembrane region" description="Helical" evidence="9">
    <location>
        <begin position="133"/>
        <end position="158"/>
    </location>
</feature>
<evidence type="ECO:0000256" key="2">
    <source>
        <dbReference type="ARBA" id="ARBA00004141"/>
    </source>
</evidence>
<evidence type="ECO:0000256" key="4">
    <source>
        <dbReference type="ARBA" id="ARBA00022448"/>
    </source>
</evidence>
<dbReference type="PANTHER" id="PTHR11101">
    <property type="entry name" value="PHOSPHATE TRANSPORTER"/>
    <property type="match status" value="1"/>
</dbReference>
<dbReference type="Pfam" id="PF01384">
    <property type="entry name" value="PHO4"/>
    <property type="match status" value="1"/>
</dbReference>
<keyword evidence="8 9" id="KW-0472">Membrane</keyword>
<dbReference type="GO" id="GO:0035435">
    <property type="term" value="P:phosphate ion transmembrane transport"/>
    <property type="evidence" value="ECO:0007669"/>
    <property type="project" value="TreeGrafter"/>
</dbReference>
<feature type="transmembrane region" description="Helical" evidence="9">
    <location>
        <begin position="253"/>
        <end position="271"/>
    </location>
</feature>
<evidence type="ECO:0000256" key="3">
    <source>
        <dbReference type="ARBA" id="ARBA00009916"/>
    </source>
</evidence>
<keyword evidence="5 9" id="KW-0592">Phosphate transport</keyword>
<dbReference type="PANTHER" id="PTHR11101:SF80">
    <property type="entry name" value="PHOSPHATE TRANSPORTER"/>
    <property type="match status" value="1"/>
</dbReference>
<keyword evidence="11" id="KW-1185">Reference proteome</keyword>
<comment type="subcellular location">
    <subcellularLocation>
        <location evidence="2 9">Membrane</location>
        <topology evidence="2 9">Multi-pass membrane protein</topology>
    </subcellularLocation>
</comment>
<feature type="transmembrane region" description="Helical" evidence="9">
    <location>
        <begin position="107"/>
        <end position="127"/>
    </location>
</feature>
<feature type="transmembrane region" description="Helical" evidence="9">
    <location>
        <begin position="311"/>
        <end position="333"/>
    </location>
</feature>
<keyword evidence="7 9" id="KW-1133">Transmembrane helix</keyword>
<comment type="similarity">
    <text evidence="3 9">Belongs to the inorganic phosphate transporter (PiT) (TC 2.A.20) family.</text>
</comment>
<dbReference type="GO" id="GO:0005315">
    <property type="term" value="F:phosphate transmembrane transporter activity"/>
    <property type="evidence" value="ECO:0007669"/>
    <property type="project" value="InterPro"/>
</dbReference>
<sequence>MDIIVIVVGIILALMFNFVNGLNDAANSIATIVATKALSPLKAVGLAAFFNMIGPLLFSTAIAKTIGKGIVESSFLTTHLILAAMVGAVLWVFAASYFGIPVSSSHALVGGLLGAGVAMGGIGAIMWPGLTTIALLIAYTIVGGLLFAVFCSLFCYLMKEDWRKNFLLTFFAGISLTIPLLIISGVLEIKGILAVVIFIVVSPVLGMISAYILGLIIMRIFRRSNPTKLNRRFRPFQILAGSFQAIGHGANDAQNAMGMITAMLVAGGLISDFDVPLWVIISSCLAISLGTLLGGWRVIDKMANKITKIRPYQGIAAGIAGSGVLTLMTSFGVPVSTTHAISGSIMGAGTTRGYTSAVKWSNVREIVAAWFLTIPCAAIVSGLVYLVYSVIFL</sequence>
<feature type="transmembrane region" description="Helical" evidence="9">
    <location>
        <begin position="165"/>
        <end position="186"/>
    </location>
</feature>
<feature type="transmembrane region" description="Helical" evidence="9">
    <location>
        <begin position="6"/>
        <end position="22"/>
    </location>
</feature>
<comment type="function">
    <text evidence="1">Potential transporter for phosphate.</text>
</comment>
<reference evidence="10 11" key="1">
    <citation type="submission" date="2019-09" db="EMBL/GenBank/DDBJ databases">
        <title>The complete genome of Methanoplanus sp. FWC-SCC4.</title>
        <authorList>
            <person name="Chen S.-C."/>
            <person name="Zhou Y.-Z."/>
            <person name="Lai M.-C."/>
        </authorList>
    </citation>
    <scope>NUCLEOTIDE SEQUENCE [LARGE SCALE GENOMIC DNA]</scope>
    <source>
        <strain evidence="10 11">FWC-SCC4</strain>
    </source>
</reference>
<evidence type="ECO:0000256" key="5">
    <source>
        <dbReference type="ARBA" id="ARBA00022592"/>
    </source>
</evidence>
<name>A0AA97I4F3_9EURY</name>
<dbReference type="KEGG" id="mefw:F1737_06940"/>
<evidence type="ECO:0000256" key="8">
    <source>
        <dbReference type="ARBA" id="ARBA00023136"/>
    </source>
</evidence>
<keyword evidence="6 9" id="KW-0812">Transmembrane</keyword>
<proteinExistence type="inferred from homology"/>